<keyword evidence="2" id="KW-1185">Reference proteome</keyword>
<dbReference type="KEGG" id="ehx:EMIHUDRAFT_202064"/>
<dbReference type="EnsemblProtists" id="EOD34329">
    <property type="protein sequence ID" value="EOD34329"/>
    <property type="gene ID" value="EMIHUDRAFT_202064"/>
</dbReference>
<reference evidence="2" key="1">
    <citation type="journal article" date="2013" name="Nature">
        <title>Pan genome of the phytoplankton Emiliania underpins its global distribution.</title>
        <authorList>
            <person name="Read B.A."/>
            <person name="Kegel J."/>
            <person name="Klute M.J."/>
            <person name="Kuo A."/>
            <person name="Lefebvre S.C."/>
            <person name="Maumus F."/>
            <person name="Mayer C."/>
            <person name="Miller J."/>
            <person name="Monier A."/>
            <person name="Salamov A."/>
            <person name="Young J."/>
            <person name="Aguilar M."/>
            <person name="Claverie J.M."/>
            <person name="Frickenhaus S."/>
            <person name="Gonzalez K."/>
            <person name="Herman E.K."/>
            <person name="Lin Y.C."/>
            <person name="Napier J."/>
            <person name="Ogata H."/>
            <person name="Sarno A.F."/>
            <person name="Shmutz J."/>
            <person name="Schroeder D."/>
            <person name="de Vargas C."/>
            <person name="Verret F."/>
            <person name="von Dassow P."/>
            <person name="Valentin K."/>
            <person name="Van de Peer Y."/>
            <person name="Wheeler G."/>
            <person name="Dacks J.B."/>
            <person name="Delwiche C.F."/>
            <person name="Dyhrman S.T."/>
            <person name="Glockner G."/>
            <person name="John U."/>
            <person name="Richards T."/>
            <person name="Worden A.Z."/>
            <person name="Zhang X."/>
            <person name="Grigoriev I.V."/>
            <person name="Allen A.E."/>
            <person name="Bidle K."/>
            <person name="Borodovsky M."/>
            <person name="Bowler C."/>
            <person name="Brownlee C."/>
            <person name="Cock J.M."/>
            <person name="Elias M."/>
            <person name="Gladyshev V.N."/>
            <person name="Groth M."/>
            <person name="Guda C."/>
            <person name="Hadaegh A."/>
            <person name="Iglesias-Rodriguez M.D."/>
            <person name="Jenkins J."/>
            <person name="Jones B.M."/>
            <person name="Lawson T."/>
            <person name="Leese F."/>
            <person name="Lindquist E."/>
            <person name="Lobanov A."/>
            <person name="Lomsadze A."/>
            <person name="Malik S.B."/>
            <person name="Marsh M.E."/>
            <person name="Mackinder L."/>
            <person name="Mock T."/>
            <person name="Mueller-Roeber B."/>
            <person name="Pagarete A."/>
            <person name="Parker M."/>
            <person name="Probert I."/>
            <person name="Quesneville H."/>
            <person name="Raines C."/>
            <person name="Rensing S.A."/>
            <person name="Riano-Pachon D.M."/>
            <person name="Richier S."/>
            <person name="Rokitta S."/>
            <person name="Shiraiwa Y."/>
            <person name="Soanes D.M."/>
            <person name="van der Giezen M."/>
            <person name="Wahlund T.M."/>
            <person name="Williams B."/>
            <person name="Wilson W."/>
            <person name="Wolfe G."/>
            <person name="Wurch L.L."/>
        </authorList>
    </citation>
    <scope>NUCLEOTIDE SEQUENCE</scope>
</reference>
<dbReference type="RefSeq" id="XP_005786758.1">
    <property type="nucleotide sequence ID" value="XM_005786701.1"/>
</dbReference>
<dbReference type="AlphaFoldDB" id="A0A0D3KEZ4"/>
<dbReference type="HOGENOM" id="CLU_751080_0_0_1"/>
<evidence type="ECO:0000313" key="2">
    <source>
        <dbReference type="Proteomes" id="UP000013827"/>
    </source>
</evidence>
<organism evidence="1 2">
    <name type="scientific">Emiliania huxleyi (strain CCMP1516)</name>
    <dbReference type="NCBI Taxonomy" id="280463"/>
    <lineage>
        <taxon>Eukaryota</taxon>
        <taxon>Haptista</taxon>
        <taxon>Haptophyta</taxon>
        <taxon>Prymnesiophyceae</taxon>
        <taxon>Isochrysidales</taxon>
        <taxon>Noelaerhabdaceae</taxon>
        <taxon>Emiliania</taxon>
    </lineage>
</organism>
<dbReference type="PaxDb" id="2903-EOD34329"/>
<dbReference type="Proteomes" id="UP000013827">
    <property type="component" value="Unassembled WGS sequence"/>
</dbReference>
<protein>
    <submittedName>
        <fullName evidence="1">Uncharacterized protein</fullName>
    </submittedName>
</protein>
<evidence type="ECO:0000313" key="1">
    <source>
        <dbReference type="EnsemblProtists" id="EOD34329"/>
    </source>
</evidence>
<reference evidence="1" key="2">
    <citation type="submission" date="2024-10" db="UniProtKB">
        <authorList>
            <consortium name="EnsemblProtists"/>
        </authorList>
    </citation>
    <scope>IDENTIFICATION</scope>
</reference>
<accession>A0A0D3KEZ4</accession>
<dbReference type="GeneID" id="17279600"/>
<proteinExistence type="predicted"/>
<sequence length="369" mass="39372">MEDGKMDRLKALLRGALDRVEHAQQTGGPLDTSNHFLAHCLAYQPPVVAELISTPLRDALLISGQMLEQLNDHINCVRDDCAACPPLDSDGRVRQELHAAKQSVGTVLRVRLHGPGRCQLASGLLSTRGEGDVLGRLLSSGVPPQCDVHIAHRVRQGQRFLVSGANGRKRECAAAEWQTLWRDGGCSGLWVLGDLLPETLLPVLRLHVLLVVSGSDACACERAPEHAQPLREGISAAGGEWADVDEKLGYWRGLRDAEEKAQHVVRQLWQAPPPATPDPTCHASLLAVCLAGVDSLQFEGAVALATAYVDAHAEGDAEGALDHALDALVTWQSTRTFGTGFASGFGGLATMALTVPTALFAAWATAARL</sequence>
<name>A0A0D3KEZ4_EMIH1</name>